<accession>A0A231H4B6</accession>
<comment type="caution">
    <text evidence="7">The sequence shown here is derived from an EMBL/GenBank/DDBJ whole genome shotgun (WGS) entry which is preliminary data.</text>
</comment>
<comment type="similarity">
    <text evidence="2 6">Belongs to the UPF0677 family.</text>
</comment>
<sequence>MSPNGSDRTPPPERRATIIDRVTDKAASRTAVLVCQGRAVADGRLAVGRFSDPIAAQLLHDDERAAVRRARAPRPPGGWRERLEFEMLTATAAVLATRTVVIDEAIREASAAQLVLLGAGLDGRAWRTSEPAAEVFEVDHPASQRDKRARVGALVPAAKSLTYVPVEFGRDDLGARLAEAGHRADATTTWVWEGVLPYLTQPQVESTLAVVAARSANGSRLIATYPTPNRFAALGRAGMRLYSKLAGARDPLADEPHVSAWWPAEMAALTTRYGLTVTADVELIEAARRLGVPARQSRAYGLGRALIADRI</sequence>
<dbReference type="InterPro" id="IPR011610">
    <property type="entry name" value="SAM_mthyl_Trfase_ML2640-like"/>
</dbReference>
<keyword evidence="5 6" id="KW-0949">S-adenosyl-L-methionine</keyword>
<dbReference type="Pfam" id="PF04072">
    <property type="entry name" value="LCM"/>
    <property type="match status" value="1"/>
</dbReference>
<evidence type="ECO:0000256" key="4">
    <source>
        <dbReference type="ARBA" id="ARBA00022679"/>
    </source>
</evidence>
<keyword evidence="3 6" id="KW-0489">Methyltransferase</keyword>
<dbReference type="PANTHER" id="PTHR43619">
    <property type="entry name" value="S-ADENOSYL-L-METHIONINE-DEPENDENT METHYLTRANSFERASE YKTD-RELATED"/>
    <property type="match status" value="1"/>
</dbReference>
<gene>
    <name evidence="7" type="ORF">B7C42_04500</name>
</gene>
<organism evidence="7 8">
    <name type="scientific">Nocardia cerradoensis</name>
    <dbReference type="NCBI Taxonomy" id="85688"/>
    <lineage>
        <taxon>Bacteria</taxon>
        <taxon>Bacillati</taxon>
        <taxon>Actinomycetota</taxon>
        <taxon>Actinomycetes</taxon>
        <taxon>Mycobacteriales</taxon>
        <taxon>Nocardiaceae</taxon>
        <taxon>Nocardia</taxon>
    </lineage>
</organism>
<dbReference type="GO" id="GO:0032259">
    <property type="term" value="P:methylation"/>
    <property type="evidence" value="ECO:0007669"/>
    <property type="project" value="UniProtKB-KW"/>
</dbReference>
<dbReference type="Gene3D" id="3.40.50.150">
    <property type="entry name" value="Vaccinia Virus protein VP39"/>
    <property type="match status" value="1"/>
</dbReference>
<dbReference type="PANTHER" id="PTHR43619:SF2">
    <property type="entry name" value="S-ADENOSYL-L-METHIONINE-DEPENDENT METHYLTRANSFERASES SUPERFAMILY PROTEIN"/>
    <property type="match status" value="1"/>
</dbReference>
<evidence type="ECO:0000256" key="5">
    <source>
        <dbReference type="ARBA" id="ARBA00022691"/>
    </source>
</evidence>
<evidence type="ECO:0000256" key="6">
    <source>
        <dbReference type="RuleBase" id="RU362030"/>
    </source>
</evidence>
<protein>
    <recommendedName>
        <fullName evidence="6">S-adenosyl-L-methionine-dependent methyltransferase</fullName>
        <ecNumber evidence="6">2.1.1.-</ecNumber>
    </recommendedName>
</protein>
<keyword evidence="4 7" id="KW-0808">Transferase</keyword>
<dbReference type="NCBIfam" id="TIGR00027">
    <property type="entry name" value="mthyl_TIGR00027"/>
    <property type="match status" value="1"/>
</dbReference>
<keyword evidence="8" id="KW-1185">Reference proteome</keyword>
<evidence type="ECO:0000256" key="2">
    <source>
        <dbReference type="ARBA" id="ARBA00008138"/>
    </source>
</evidence>
<dbReference type="EC" id="2.1.1.-" evidence="6"/>
<evidence type="ECO:0000313" key="7">
    <source>
        <dbReference type="EMBL" id="OXR43632.1"/>
    </source>
</evidence>
<dbReference type="AlphaFoldDB" id="A0A231H4B6"/>
<evidence type="ECO:0000256" key="1">
    <source>
        <dbReference type="ARBA" id="ARBA00003907"/>
    </source>
</evidence>
<comment type="function">
    <text evidence="1 6">Exhibits S-adenosyl-L-methionine-dependent methyltransferase activity.</text>
</comment>
<evidence type="ECO:0000256" key="3">
    <source>
        <dbReference type="ARBA" id="ARBA00022603"/>
    </source>
</evidence>
<dbReference type="EMBL" id="NGAF01000009">
    <property type="protein sequence ID" value="OXR43632.1"/>
    <property type="molecule type" value="Genomic_DNA"/>
</dbReference>
<reference evidence="7 8" key="1">
    <citation type="submission" date="2017-07" db="EMBL/GenBank/DDBJ databases">
        <title>First draft Genome Sequence of Nocardia cerradoensis isolated from human infection.</title>
        <authorList>
            <person name="Carrasco G."/>
        </authorList>
    </citation>
    <scope>NUCLEOTIDE SEQUENCE [LARGE SCALE GENOMIC DNA]</scope>
    <source>
        <strain evidence="7 8">CNM20130759</strain>
    </source>
</reference>
<dbReference type="Proteomes" id="UP000215506">
    <property type="component" value="Unassembled WGS sequence"/>
</dbReference>
<dbReference type="GO" id="GO:0008168">
    <property type="term" value="F:methyltransferase activity"/>
    <property type="evidence" value="ECO:0007669"/>
    <property type="project" value="UniProtKB-UniRule"/>
</dbReference>
<name>A0A231H4B6_9NOCA</name>
<evidence type="ECO:0000313" key="8">
    <source>
        <dbReference type="Proteomes" id="UP000215506"/>
    </source>
</evidence>
<proteinExistence type="inferred from homology"/>
<dbReference type="InterPro" id="IPR029063">
    <property type="entry name" value="SAM-dependent_MTases_sf"/>
</dbReference>
<dbReference type="InterPro" id="IPR007213">
    <property type="entry name" value="Ppm1/Ppm2/Tcmp"/>
</dbReference>
<dbReference type="SUPFAM" id="SSF53335">
    <property type="entry name" value="S-adenosyl-L-methionine-dependent methyltransferases"/>
    <property type="match status" value="1"/>
</dbReference>